<reference evidence="9" key="1">
    <citation type="journal article" date="2017" name="Genome Biol.">
        <title>Comparative genomics reveals high biological diversity and specific adaptations in the industrially and medically important fungal genus Aspergillus.</title>
        <authorList>
            <person name="de Vries R.P."/>
            <person name="Riley R."/>
            <person name="Wiebenga A."/>
            <person name="Aguilar-Osorio G."/>
            <person name="Amillis S."/>
            <person name="Uchima C.A."/>
            <person name="Anderluh G."/>
            <person name="Asadollahi M."/>
            <person name="Askin M."/>
            <person name="Barry K."/>
            <person name="Battaglia E."/>
            <person name="Bayram O."/>
            <person name="Benocci T."/>
            <person name="Braus-Stromeyer S.A."/>
            <person name="Caldana C."/>
            <person name="Canovas D."/>
            <person name="Cerqueira G.C."/>
            <person name="Chen F."/>
            <person name="Chen W."/>
            <person name="Choi C."/>
            <person name="Clum A."/>
            <person name="Dos Santos R.A."/>
            <person name="Damasio A.R."/>
            <person name="Diallinas G."/>
            <person name="Emri T."/>
            <person name="Fekete E."/>
            <person name="Flipphi M."/>
            <person name="Freyberg S."/>
            <person name="Gallo A."/>
            <person name="Gournas C."/>
            <person name="Habgood R."/>
            <person name="Hainaut M."/>
            <person name="Harispe M.L."/>
            <person name="Henrissat B."/>
            <person name="Hilden K.S."/>
            <person name="Hope R."/>
            <person name="Hossain A."/>
            <person name="Karabika E."/>
            <person name="Karaffa L."/>
            <person name="Karanyi Z."/>
            <person name="Krasevec N."/>
            <person name="Kuo A."/>
            <person name="Kusch H."/>
            <person name="LaButti K."/>
            <person name="Lagendijk E.L."/>
            <person name="Lapidus A."/>
            <person name="Levasseur A."/>
            <person name="Lindquist E."/>
            <person name="Lipzen A."/>
            <person name="Logrieco A.F."/>
            <person name="MacCabe A."/>
            <person name="Maekelae M.R."/>
            <person name="Malavazi I."/>
            <person name="Melin P."/>
            <person name="Meyer V."/>
            <person name="Mielnichuk N."/>
            <person name="Miskei M."/>
            <person name="Molnar A.P."/>
            <person name="Mule G."/>
            <person name="Ngan C.Y."/>
            <person name="Orejas M."/>
            <person name="Orosz E."/>
            <person name="Ouedraogo J.P."/>
            <person name="Overkamp K.M."/>
            <person name="Park H.-S."/>
            <person name="Perrone G."/>
            <person name="Piumi F."/>
            <person name="Punt P.J."/>
            <person name="Ram A.F."/>
            <person name="Ramon A."/>
            <person name="Rauscher S."/>
            <person name="Record E."/>
            <person name="Riano-Pachon D.M."/>
            <person name="Robert V."/>
            <person name="Roehrig J."/>
            <person name="Ruller R."/>
            <person name="Salamov A."/>
            <person name="Salih N.S."/>
            <person name="Samson R.A."/>
            <person name="Sandor E."/>
            <person name="Sanguinetti M."/>
            <person name="Schuetze T."/>
            <person name="Sepcic K."/>
            <person name="Shelest E."/>
            <person name="Sherlock G."/>
            <person name="Sophianopoulou V."/>
            <person name="Squina F.M."/>
            <person name="Sun H."/>
            <person name="Susca A."/>
            <person name="Todd R.B."/>
            <person name="Tsang A."/>
            <person name="Unkles S.E."/>
            <person name="van de Wiele N."/>
            <person name="van Rossen-Uffink D."/>
            <person name="Oliveira J.V."/>
            <person name="Vesth T.C."/>
            <person name="Visser J."/>
            <person name="Yu J.-H."/>
            <person name="Zhou M."/>
            <person name="Andersen M.R."/>
            <person name="Archer D.B."/>
            <person name="Baker S.E."/>
            <person name="Benoit I."/>
            <person name="Brakhage A.A."/>
            <person name="Braus G.H."/>
            <person name="Fischer R."/>
            <person name="Frisvad J.C."/>
            <person name="Goldman G.H."/>
            <person name="Houbraken J."/>
            <person name="Oakley B."/>
            <person name="Pocsi I."/>
            <person name="Scazzocchio C."/>
            <person name="Seiboth B."/>
            <person name="vanKuyk P.A."/>
            <person name="Wortman J."/>
            <person name="Dyer P.S."/>
            <person name="Grigoriev I.V."/>
        </authorList>
    </citation>
    <scope>NUCLEOTIDE SEQUENCE [LARGE SCALE GENOMIC DNA]</scope>
    <source>
        <strain evidence="9">ITEM 5010</strain>
    </source>
</reference>
<feature type="region of interest" description="Disordered" evidence="5">
    <location>
        <begin position="1"/>
        <end position="33"/>
    </location>
</feature>
<accession>A0A1R3R6A3</accession>
<evidence type="ECO:0000256" key="3">
    <source>
        <dbReference type="ARBA" id="ARBA00022989"/>
    </source>
</evidence>
<dbReference type="Proteomes" id="UP000188318">
    <property type="component" value="Unassembled WGS sequence"/>
</dbReference>
<dbReference type="GO" id="GO:0022857">
    <property type="term" value="F:transmembrane transporter activity"/>
    <property type="evidence" value="ECO:0007669"/>
    <property type="project" value="InterPro"/>
</dbReference>
<sequence>MAAMDERTRLLPYEDNGPAPSWDGPNDPRNPKNWPASRKWTCAMLVSAYSIIAPTASSMVVPAMPALTRDLHIESPLITQLSLSIYVLGWGMGPLIMGPLSELYGRAPLLHLGQFGFLVFNTLCGLATDARVFLALRFVGGVFGSGPMSLGAGVLSDLWISDERGTSLAIYTVMPLLGTTAGPLLGGLLIQSHPWQAIFFICSIFTLISLILGLLFLPETFGPILLYRHHLPHNKPQPHPRAQLTRIRTDLARPFIMLGTQPIIQLLALYMGFLFGLNHLTISTFHALWREVYQQDDFRASLNYIAITMGLLGGAEFTGPVNDRIYKHLKKQNHGTDSPEYRIYLMLPSAILVPLGLLTYGWSATYHLHWILPNLGILIYSFGLLMGYQCIQAYVLDCYPVYAASAMGALTVLRSLMGFIMPVLAPVMYQSVGYGWASTGLAGVAAIVGMVAPMVLRVWGEGLRRRSAFGAGEVGVFY</sequence>
<feature type="transmembrane region" description="Helical" evidence="6">
    <location>
        <begin position="399"/>
        <end position="421"/>
    </location>
</feature>
<dbReference type="Gene3D" id="1.20.1250.20">
    <property type="entry name" value="MFS general substrate transporter like domains"/>
    <property type="match status" value="1"/>
</dbReference>
<feature type="transmembrane region" description="Helical" evidence="6">
    <location>
        <begin position="433"/>
        <end position="456"/>
    </location>
</feature>
<dbReference type="InterPro" id="IPR036259">
    <property type="entry name" value="MFS_trans_sf"/>
</dbReference>
<dbReference type="PROSITE" id="PS50850">
    <property type="entry name" value="MFS"/>
    <property type="match status" value="1"/>
</dbReference>
<name>A0A1R3R6A3_ASPC5</name>
<dbReference type="OrthoDB" id="6770063at2759"/>
<feature type="transmembrane region" description="Helical" evidence="6">
    <location>
        <begin position="168"/>
        <end position="190"/>
    </location>
</feature>
<gene>
    <name evidence="8" type="ORF">ASPCADRAFT_511147</name>
</gene>
<feature type="transmembrane region" description="Helical" evidence="6">
    <location>
        <begin position="196"/>
        <end position="217"/>
    </location>
</feature>
<dbReference type="GO" id="GO:0016020">
    <property type="term" value="C:membrane"/>
    <property type="evidence" value="ECO:0007669"/>
    <property type="project" value="UniProtKB-SubCell"/>
</dbReference>
<keyword evidence="9" id="KW-1185">Reference proteome</keyword>
<dbReference type="CDD" id="cd17323">
    <property type="entry name" value="MFS_Tpo1_MDR_like"/>
    <property type="match status" value="1"/>
</dbReference>
<keyword evidence="2 6" id="KW-0812">Transmembrane</keyword>
<comment type="subcellular location">
    <subcellularLocation>
        <location evidence="1">Membrane</location>
        <topology evidence="1">Multi-pass membrane protein</topology>
    </subcellularLocation>
</comment>
<dbReference type="Pfam" id="PF07690">
    <property type="entry name" value="MFS_1"/>
    <property type="match status" value="1"/>
</dbReference>
<feature type="transmembrane region" description="Helical" evidence="6">
    <location>
        <begin position="267"/>
        <end position="289"/>
    </location>
</feature>
<dbReference type="OMA" id="YQCIQAY"/>
<evidence type="ECO:0000256" key="1">
    <source>
        <dbReference type="ARBA" id="ARBA00004141"/>
    </source>
</evidence>
<dbReference type="EMBL" id="KV907618">
    <property type="protein sequence ID" value="OOF90007.1"/>
    <property type="molecule type" value="Genomic_DNA"/>
</dbReference>
<dbReference type="AlphaFoldDB" id="A0A1R3R6A3"/>
<evidence type="ECO:0000256" key="5">
    <source>
        <dbReference type="SAM" id="MobiDB-lite"/>
    </source>
</evidence>
<feature type="domain" description="Major facilitator superfamily (MFS) profile" evidence="7">
    <location>
        <begin position="42"/>
        <end position="478"/>
    </location>
</feature>
<keyword evidence="3 6" id="KW-1133">Transmembrane helix</keyword>
<dbReference type="STRING" id="602072.A0A1R3R6A3"/>
<protein>
    <recommendedName>
        <fullName evidence="7">Major facilitator superfamily (MFS) profile domain-containing protein</fullName>
    </recommendedName>
</protein>
<organism evidence="8 9">
    <name type="scientific">Aspergillus carbonarius (strain ITEM 5010)</name>
    <dbReference type="NCBI Taxonomy" id="602072"/>
    <lineage>
        <taxon>Eukaryota</taxon>
        <taxon>Fungi</taxon>
        <taxon>Dikarya</taxon>
        <taxon>Ascomycota</taxon>
        <taxon>Pezizomycotina</taxon>
        <taxon>Eurotiomycetes</taxon>
        <taxon>Eurotiomycetidae</taxon>
        <taxon>Eurotiales</taxon>
        <taxon>Aspergillaceae</taxon>
        <taxon>Aspergillus</taxon>
        <taxon>Aspergillus subgen. Circumdati</taxon>
    </lineage>
</organism>
<dbReference type="SUPFAM" id="SSF103473">
    <property type="entry name" value="MFS general substrate transporter"/>
    <property type="match status" value="1"/>
</dbReference>
<feature type="transmembrane region" description="Helical" evidence="6">
    <location>
        <begin position="134"/>
        <end position="156"/>
    </location>
</feature>
<dbReference type="PANTHER" id="PTHR23502:SF60">
    <property type="entry name" value="MAJOR FACILITATOR SUPERFAMILY (MFS) PROFILE DOMAIN-CONTAINING PROTEIN-RELATED"/>
    <property type="match status" value="1"/>
</dbReference>
<dbReference type="PANTHER" id="PTHR23502">
    <property type="entry name" value="MAJOR FACILITATOR SUPERFAMILY"/>
    <property type="match status" value="1"/>
</dbReference>
<feature type="transmembrane region" description="Helical" evidence="6">
    <location>
        <begin position="77"/>
        <end position="97"/>
    </location>
</feature>
<evidence type="ECO:0000256" key="4">
    <source>
        <dbReference type="ARBA" id="ARBA00023136"/>
    </source>
</evidence>
<feature type="transmembrane region" description="Helical" evidence="6">
    <location>
        <begin position="42"/>
        <end position="65"/>
    </location>
</feature>
<evidence type="ECO:0000256" key="6">
    <source>
        <dbReference type="SAM" id="Phobius"/>
    </source>
</evidence>
<feature type="transmembrane region" description="Helical" evidence="6">
    <location>
        <begin position="368"/>
        <end position="387"/>
    </location>
</feature>
<evidence type="ECO:0000259" key="7">
    <source>
        <dbReference type="PROSITE" id="PS50850"/>
    </source>
</evidence>
<evidence type="ECO:0000313" key="8">
    <source>
        <dbReference type="EMBL" id="OOF90007.1"/>
    </source>
</evidence>
<proteinExistence type="predicted"/>
<feature type="transmembrane region" description="Helical" evidence="6">
    <location>
        <begin position="343"/>
        <end position="362"/>
    </location>
</feature>
<dbReference type="InterPro" id="IPR020846">
    <property type="entry name" value="MFS_dom"/>
</dbReference>
<keyword evidence="4 6" id="KW-0472">Membrane</keyword>
<feature type="transmembrane region" description="Helical" evidence="6">
    <location>
        <begin position="301"/>
        <end position="322"/>
    </location>
</feature>
<feature type="transmembrane region" description="Helical" evidence="6">
    <location>
        <begin position="109"/>
        <end position="128"/>
    </location>
</feature>
<dbReference type="VEuPathDB" id="FungiDB:ASPCADRAFT_511147"/>
<dbReference type="InterPro" id="IPR011701">
    <property type="entry name" value="MFS"/>
</dbReference>
<evidence type="ECO:0000256" key="2">
    <source>
        <dbReference type="ARBA" id="ARBA00022692"/>
    </source>
</evidence>
<evidence type="ECO:0000313" key="9">
    <source>
        <dbReference type="Proteomes" id="UP000188318"/>
    </source>
</evidence>